<proteinExistence type="predicted"/>
<evidence type="ECO:0000256" key="2">
    <source>
        <dbReference type="SAM" id="SignalP"/>
    </source>
</evidence>
<name>A0ABZ0SC26_9GAMM</name>
<gene>
    <name evidence="3" type="ORF">Thiowin_02906</name>
</gene>
<dbReference type="Proteomes" id="UP001432180">
    <property type="component" value="Chromosome"/>
</dbReference>
<feature type="compositionally biased region" description="Basic and acidic residues" evidence="1">
    <location>
        <begin position="61"/>
        <end position="92"/>
    </location>
</feature>
<keyword evidence="2" id="KW-0732">Signal</keyword>
<organism evidence="3 4">
    <name type="scientific">Thiorhodovibrio winogradskyi</name>
    <dbReference type="NCBI Taxonomy" id="77007"/>
    <lineage>
        <taxon>Bacteria</taxon>
        <taxon>Pseudomonadati</taxon>
        <taxon>Pseudomonadota</taxon>
        <taxon>Gammaproteobacteria</taxon>
        <taxon>Chromatiales</taxon>
        <taxon>Chromatiaceae</taxon>
        <taxon>Thiorhodovibrio</taxon>
    </lineage>
</organism>
<feature type="region of interest" description="Disordered" evidence="1">
    <location>
        <begin position="48"/>
        <end position="99"/>
    </location>
</feature>
<reference evidence="3 4" key="1">
    <citation type="journal article" date="2023" name="Microorganisms">
        <title>Thiorhodovibrio frisius and Trv. litoralis spp. nov., Two Novel Members from a Clade of Fastidious Purple Sulfur Bacteria That Exhibit Unique Red-Shifted Light-Harvesting Capabilities.</title>
        <authorList>
            <person name="Methner A."/>
            <person name="Kuzyk S.B."/>
            <person name="Petersen J."/>
            <person name="Bauer S."/>
            <person name="Brinkmann H."/>
            <person name="Sichau K."/>
            <person name="Wanner G."/>
            <person name="Wolf J."/>
            <person name="Neumann-Schaal M."/>
            <person name="Henke P."/>
            <person name="Tank M."/>
            <person name="Sproer C."/>
            <person name="Bunk B."/>
            <person name="Overmann J."/>
        </authorList>
    </citation>
    <scope>NUCLEOTIDE SEQUENCE [LARGE SCALE GENOMIC DNA]</scope>
    <source>
        <strain evidence="3 4">DSM 6702</strain>
    </source>
</reference>
<evidence type="ECO:0000313" key="4">
    <source>
        <dbReference type="Proteomes" id="UP001432180"/>
    </source>
</evidence>
<sequence length="99" mass="9556">MNQNLTPISALVGIALAGSLGLAQAEGNPFAAQDMNGGYMQLAEADSEGKCGEGKCGGSGGDKDDGKGDEGKCGGADDKKGDGKDGEGKCGEGKCGGGN</sequence>
<accession>A0ABZ0SC26</accession>
<dbReference type="EMBL" id="CP121472">
    <property type="protein sequence ID" value="WPL17864.1"/>
    <property type="molecule type" value="Genomic_DNA"/>
</dbReference>
<keyword evidence="4" id="KW-1185">Reference proteome</keyword>
<protein>
    <submittedName>
        <fullName evidence="3">Low-complexity protein</fullName>
    </submittedName>
</protein>
<evidence type="ECO:0000313" key="3">
    <source>
        <dbReference type="EMBL" id="WPL17864.1"/>
    </source>
</evidence>
<feature type="signal peptide" evidence="2">
    <location>
        <begin position="1"/>
        <end position="25"/>
    </location>
</feature>
<feature type="chain" id="PRO_5047392355" evidence="2">
    <location>
        <begin position="26"/>
        <end position="99"/>
    </location>
</feature>
<dbReference type="RefSeq" id="WP_328983666.1">
    <property type="nucleotide sequence ID" value="NZ_CP121472.1"/>
</dbReference>
<evidence type="ECO:0000256" key="1">
    <source>
        <dbReference type="SAM" id="MobiDB-lite"/>
    </source>
</evidence>